<protein>
    <submittedName>
        <fullName evidence="6">Protein kinase domain-containing protein</fullName>
    </submittedName>
</protein>
<evidence type="ECO:0000256" key="3">
    <source>
        <dbReference type="ARBA" id="ARBA00022777"/>
    </source>
</evidence>
<evidence type="ECO:0000256" key="2">
    <source>
        <dbReference type="ARBA" id="ARBA00022741"/>
    </source>
</evidence>
<name>A0A1X7N446_9HYPH</name>
<reference evidence="6 7" key="1">
    <citation type="submission" date="2017-04" db="EMBL/GenBank/DDBJ databases">
        <authorList>
            <person name="Afonso C.L."/>
            <person name="Miller P.J."/>
            <person name="Scott M.A."/>
            <person name="Spackman E."/>
            <person name="Goraichik I."/>
            <person name="Dimitrov K.M."/>
            <person name="Suarez D.L."/>
            <person name="Swayne D.E."/>
        </authorList>
    </citation>
    <scope>NUCLEOTIDE SEQUENCE [LARGE SCALE GENOMIC DNA]</scope>
    <source>
        <strain evidence="6 7">B5P</strain>
    </source>
</reference>
<dbReference type="OrthoDB" id="9801841at2"/>
<keyword evidence="2" id="KW-0547">Nucleotide-binding</keyword>
<dbReference type="RefSeq" id="WP_085463335.1">
    <property type="nucleotide sequence ID" value="NZ_FXBL01000004.1"/>
</dbReference>
<dbReference type="GO" id="GO:0005524">
    <property type="term" value="F:ATP binding"/>
    <property type="evidence" value="ECO:0007669"/>
    <property type="project" value="UniProtKB-KW"/>
</dbReference>
<dbReference type="InterPro" id="IPR050205">
    <property type="entry name" value="CDPK_Ser/Thr_kinases"/>
</dbReference>
<dbReference type="Gene3D" id="1.10.510.10">
    <property type="entry name" value="Transferase(Phosphotransferase) domain 1"/>
    <property type="match status" value="1"/>
</dbReference>
<proteinExistence type="predicted"/>
<dbReference type="SMART" id="SM00220">
    <property type="entry name" value="S_TKc"/>
    <property type="match status" value="1"/>
</dbReference>
<keyword evidence="4" id="KW-0067">ATP-binding</keyword>
<dbReference type="Pfam" id="PF00069">
    <property type="entry name" value="Pkinase"/>
    <property type="match status" value="1"/>
</dbReference>
<dbReference type="PANTHER" id="PTHR24349">
    <property type="entry name" value="SERINE/THREONINE-PROTEIN KINASE"/>
    <property type="match status" value="1"/>
</dbReference>
<evidence type="ECO:0000256" key="1">
    <source>
        <dbReference type="ARBA" id="ARBA00022679"/>
    </source>
</evidence>
<keyword evidence="1" id="KW-0808">Transferase</keyword>
<dbReference type="GO" id="GO:0004672">
    <property type="term" value="F:protein kinase activity"/>
    <property type="evidence" value="ECO:0007669"/>
    <property type="project" value="InterPro"/>
</dbReference>
<feature type="domain" description="Protein kinase" evidence="5">
    <location>
        <begin position="42"/>
        <end position="344"/>
    </location>
</feature>
<dbReference type="PROSITE" id="PS50011">
    <property type="entry name" value="PROTEIN_KINASE_DOM"/>
    <property type="match status" value="1"/>
</dbReference>
<keyword evidence="3 6" id="KW-0418">Kinase</keyword>
<keyword evidence="7" id="KW-1185">Reference proteome</keyword>
<dbReference type="EMBL" id="FXBL01000004">
    <property type="protein sequence ID" value="SMH32037.1"/>
    <property type="molecule type" value="Genomic_DNA"/>
</dbReference>
<evidence type="ECO:0000313" key="6">
    <source>
        <dbReference type="EMBL" id="SMH32037.1"/>
    </source>
</evidence>
<accession>A0A1X7N446</accession>
<sequence>MGIAANLEGRTVPGKKMPGLWTILDRLTDPDGNSGGKRSFGYRVRHESGKEGFLKASDADLAHDNDESIAVRLQAVLMHHSFEAGVSEHCRGNSMDRVSLTIDFGDAMLENNGVKEPLFYLIFELADGDVRTHALIEKNWTFAQKFSLLHHVTVGISQLHGALVSHNDIKPPNILVYSDGHRVADLGQATREDILAPHDCNAIVGDPRYAAPEVLYAKDGKPGQRIFSNESRRACDLYLLGSFIYYLFCGRMLTPSLVDRMSALHRPLAVGGWGGTFLEVLPYWRAAFGEEIECLADTLAASADPAVRKYADQIVDCVLQLSEPDPARRGHPAEIYPRGTHYSLKRYVSLFDRLAQVG</sequence>
<dbReference type="SUPFAM" id="SSF56112">
    <property type="entry name" value="Protein kinase-like (PK-like)"/>
    <property type="match status" value="1"/>
</dbReference>
<dbReference type="InterPro" id="IPR008271">
    <property type="entry name" value="Ser/Thr_kinase_AS"/>
</dbReference>
<dbReference type="AlphaFoldDB" id="A0A1X7N446"/>
<dbReference type="InterPro" id="IPR000719">
    <property type="entry name" value="Prot_kinase_dom"/>
</dbReference>
<dbReference type="InterPro" id="IPR011009">
    <property type="entry name" value="Kinase-like_dom_sf"/>
</dbReference>
<evidence type="ECO:0000259" key="5">
    <source>
        <dbReference type="PROSITE" id="PS50011"/>
    </source>
</evidence>
<dbReference type="PROSITE" id="PS00108">
    <property type="entry name" value="PROTEIN_KINASE_ST"/>
    <property type="match status" value="1"/>
</dbReference>
<dbReference type="Proteomes" id="UP000193083">
    <property type="component" value="Unassembled WGS sequence"/>
</dbReference>
<gene>
    <name evidence="6" type="ORF">SAMN02982922_1228</name>
</gene>
<organism evidence="6 7">
    <name type="scientific">Mesorhizobium australicum</name>
    <dbReference type="NCBI Taxonomy" id="536018"/>
    <lineage>
        <taxon>Bacteria</taxon>
        <taxon>Pseudomonadati</taxon>
        <taxon>Pseudomonadota</taxon>
        <taxon>Alphaproteobacteria</taxon>
        <taxon>Hyphomicrobiales</taxon>
        <taxon>Phyllobacteriaceae</taxon>
        <taxon>Mesorhizobium</taxon>
    </lineage>
</organism>
<evidence type="ECO:0000256" key="4">
    <source>
        <dbReference type="ARBA" id="ARBA00022840"/>
    </source>
</evidence>
<evidence type="ECO:0000313" key="7">
    <source>
        <dbReference type="Proteomes" id="UP000193083"/>
    </source>
</evidence>